<dbReference type="AlphaFoldDB" id="A0A2W5S9R8"/>
<dbReference type="Proteomes" id="UP000248975">
    <property type="component" value="Unassembled WGS sequence"/>
</dbReference>
<reference evidence="1 2" key="1">
    <citation type="submission" date="2017-08" db="EMBL/GenBank/DDBJ databases">
        <title>Infants hospitalized years apart are colonized by the same room-sourced microbial strains.</title>
        <authorList>
            <person name="Brooks B."/>
            <person name="Olm M.R."/>
            <person name="Firek B.A."/>
            <person name="Baker R."/>
            <person name="Thomas B.C."/>
            <person name="Morowitz M.J."/>
            <person name="Banfield J.F."/>
        </authorList>
    </citation>
    <scope>NUCLEOTIDE SEQUENCE [LARGE SCALE GENOMIC DNA]</scope>
    <source>
        <strain evidence="1">S2_003_000_R2_11</strain>
    </source>
</reference>
<accession>A0A2W5S9R8</accession>
<comment type="caution">
    <text evidence="1">The sequence shown here is derived from an EMBL/GenBank/DDBJ whole genome shotgun (WGS) entry which is preliminary data.</text>
</comment>
<dbReference type="Gene3D" id="2.40.10.270">
    <property type="entry name" value="Bacteriophage SPP1 head-tail adaptor protein"/>
    <property type="match status" value="1"/>
</dbReference>
<organism evidence="1 2">
    <name type="scientific">Cereibacter sphaeroides</name>
    <name type="common">Rhodobacter sphaeroides</name>
    <dbReference type="NCBI Taxonomy" id="1063"/>
    <lineage>
        <taxon>Bacteria</taxon>
        <taxon>Pseudomonadati</taxon>
        <taxon>Pseudomonadota</taxon>
        <taxon>Alphaproteobacteria</taxon>
        <taxon>Rhodobacterales</taxon>
        <taxon>Paracoccaceae</taxon>
        <taxon>Cereibacter</taxon>
    </lineage>
</organism>
<dbReference type="EMBL" id="QFQS01000001">
    <property type="protein sequence ID" value="PZQ99748.1"/>
    <property type="molecule type" value="Genomic_DNA"/>
</dbReference>
<protein>
    <submittedName>
        <fullName evidence="1">Phage tail protein</fullName>
    </submittedName>
</protein>
<name>A0A2W5S9R8_CERSP</name>
<gene>
    <name evidence="1" type="ORF">DI533_03595</name>
</gene>
<dbReference type="InterPro" id="IPR008767">
    <property type="entry name" value="Phage_SPP1_head-tail_adaptor"/>
</dbReference>
<evidence type="ECO:0000313" key="2">
    <source>
        <dbReference type="Proteomes" id="UP000248975"/>
    </source>
</evidence>
<evidence type="ECO:0000313" key="1">
    <source>
        <dbReference type="EMBL" id="PZQ99748.1"/>
    </source>
</evidence>
<dbReference type="Pfam" id="PF05521">
    <property type="entry name" value="Phage_HCP"/>
    <property type="match status" value="1"/>
</dbReference>
<sequence>MTPVLSRELALEARRVEPDGMGGYSESWVCLGTLWAQVVAGSGRDVPGEEITLSSVPYRVIVRSAPVGAEGRPRPDQRFREGARYYRIIAVAERDHAGRYLTCFAREEVPA</sequence>
<dbReference type="InterPro" id="IPR038666">
    <property type="entry name" value="SSP1_head-tail_sf"/>
</dbReference>
<proteinExistence type="predicted"/>